<feature type="transmembrane region" description="Helical" evidence="1">
    <location>
        <begin position="185"/>
        <end position="203"/>
    </location>
</feature>
<keyword evidence="1" id="KW-0472">Membrane</keyword>
<proteinExistence type="predicted"/>
<reference evidence="2 3" key="1">
    <citation type="submission" date="2016-04" db="EMBL/GenBank/DDBJ databases">
        <title>Complete genome sequence and analysis of deep-sea sediment isolate, Amycolatopsis sp. WP1.</title>
        <authorList>
            <person name="Wang H."/>
            <person name="Chen S."/>
            <person name="Wu Q."/>
        </authorList>
    </citation>
    <scope>NUCLEOTIDE SEQUENCE [LARGE SCALE GENOMIC DNA]</scope>
    <source>
        <strain evidence="2 3">WP1</strain>
    </source>
</reference>
<dbReference type="OrthoDB" id="5188921at2"/>
<dbReference type="AlphaFoldDB" id="A0A344L6M5"/>
<dbReference type="KEGG" id="aab:A4R43_15150"/>
<keyword evidence="1" id="KW-1133">Transmembrane helix</keyword>
<evidence type="ECO:0000313" key="2">
    <source>
        <dbReference type="EMBL" id="AXB43699.1"/>
    </source>
</evidence>
<organism evidence="2 3">
    <name type="scientific">Amycolatopsis albispora</name>
    <dbReference type="NCBI Taxonomy" id="1804986"/>
    <lineage>
        <taxon>Bacteria</taxon>
        <taxon>Bacillati</taxon>
        <taxon>Actinomycetota</taxon>
        <taxon>Actinomycetes</taxon>
        <taxon>Pseudonocardiales</taxon>
        <taxon>Pseudonocardiaceae</taxon>
        <taxon>Amycolatopsis</taxon>
    </lineage>
</organism>
<accession>A0A344L6M5</accession>
<feature type="transmembrane region" description="Helical" evidence="1">
    <location>
        <begin position="98"/>
        <end position="121"/>
    </location>
</feature>
<dbReference type="RefSeq" id="WP_113692934.1">
    <property type="nucleotide sequence ID" value="NZ_CP015163.1"/>
</dbReference>
<evidence type="ECO:0000313" key="3">
    <source>
        <dbReference type="Proteomes" id="UP000250434"/>
    </source>
</evidence>
<keyword evidence="1" id="KW-0812">Transmembrane</keyword>
<evidence type="ECO:0000256" key="1">
    <source>
        <dbReference type="SAM" id="Phobius"/>
    </source>
</evidence>
<gene>
    <name evidence="2" type="ORF">A4R43_15150</name>
</gene>
<feature type="transmembrane region" description="Helical" evidence="1">
    <location>
        <begin position="153"/>
        <end position="173"/>
    </location>
</feature>
<sequence length="215" mass="22950">MNPERVAALVTRWVRCYTRGLPAPIAERRIGEIAADLHDHITCERDAGTGGTRIALGLLSRMVRGLPADVSWRGQHLQDRFPTLEEAMKKQKTAYRSAVGVALAAALILLWGMGAVGVIGVEGDRADLMYFGVLAVGVVGAVLARFRPAGMARALVATAAAQALVTVLAFAAGKHESPATSVLELLGLNGFFAALFLGSAWLFRRAEPRKPPVLR</sequence>
<name>A0A344L6M5_9PSEU</name>
<dbReference type="Proteomes" id="UP000250434">
    <property type="component" value="Chromosome"/>
</dbReference>
<feature type="transmembrane region" description="Helical" evidence="1">
    <location>
        <begin position="127"/>
        <end position="146"/>
    </location>
</feature>
<dbReference type="EMBL" id="CP015163">
    <property type="protein sequence ID" value="AXB43699.1"/>
    <property type="molecule type" value="Genomic_DNA"/>
</dbReference>
<keyword evidence="3" id="KW-1185">Reference proteome</keyword>
<protein>
    <submittedName>
        <fullName evidence="2">Uncharacterized protein</fullName>
    </submittedName>
</protein>